<reference evidence="2 3" key="1">
    <citation type="submission" date="2019-07" db="EMBL/GenBank/DDBJ databases">
        <title>Quadrisphaera sp. strain DD2A genome sequencing and assembly.</title>
        <authorList>
            <person name="Kim I."/>
        </authorList>
    </citation>
    <scope>NUCLEOTIDE SEQUENCE [LARGE SCALE GENOMIC DNA]</scope>
    <source>
        <strain evidence="2 3">DD2A</strain>
    </source>
</reference>
<dbReference type="Pfam" id="PF03887">
    <property type="entry name" value="YfbU"/>
    <property type="match status" value="1"/>
</dbReference>
<organism evidence="2 3">
    <name type="scientific">Quadrisphaera setariae</name>
    <dbReference type="NCBI Taxonomy" id="2593304"/>
    <lineage>
        <taxon>Bacteria</taxon>
        <taxon>Bacillati</taxon>
        <taxon>Actinomycetota</taxon>
        <taxon>Actinomycetes</taxon>
        <taxon>Kineosporiales</taxon>
        <taxon>Kineosporiaceae</taxon>
        <taxon>Quadrisphaera</taxon>
    </lineage>
</organism>
<protein>
    <recommendedName>
        <fullName evidence="4">YfbU family protein</fullName>
    </recommendedName>
</protein>
<dbReference type="RefSeq" id="WP_147928095.1">
    <property type="nucleotide sequence ID" value="NZ_VKAC01000014.1"/>
</dbReference>
<feature type="compositionally biased region" description="Polar residues" evidence="1">
    <location>
        <begin position="85"/>
        <end position="98"/>
    </location>
</feature>
<evidence type="ECO:0008006" key="4">
    <source>
        <dbReference type="Google" id="ProtNLM"/>
    </source>
</evidence>
<dbReference type="EMBL" id="VKAC01000014">
    <property type="protein sequence ID" value="TXR52436.1"/>
    <property type="molecule type" value="Genomic_DNA"/>
</dbReference>
<evidence type="ECO:0000313" key="3">
    <source>
        <dbReference type="Proteomes" id="UP000321234"/>
    </source>
</evidence>
<dbReference type="AlphaFoldDB" id="A0A5C8Z686"/>
<gene>
    <name evidence="2" type="ORF">FMM08_19775</name>
</gene>
<feature type="region of interest" description="Disordered" evidence="1">
    <location>
        <begin position="85"/>
        <end position="107"/>
    </location>
</feature>
<dbReference type="OrthoDB" id="4942058at2"/>
<dbReference type="SUPFAM" id="SSF116960">
    <property type="entry name" value="YfbU-like"/>
    <property type="match status" value="1"/>
</dbReference>
<keyword evidence="3" id="KW-1185">Reference proteome</keyword>
<dbReference type="InterPro" id="IPR005587">
    <property type="entry name" value="UPF0304_YfbU"/>
</dbReference>
<comment type="caution">
    <text evidence="2">The sequence shown here is derived from an EMBL/GenBank/DDBJ whole genome shotgun (WGS) entry which is preliminary data.</text>
</comment>
<evidence type="ECO:0000313" key="2">
    <source>
        <dbReference type="EMBL" id="TXR52436.1"/>
    </source>
</evidence>
<accession>A0A5C8Z686</accession>
<sequence>MAQLNIRIDEAARAGLDAYAEARGIATGDLVRQLIDQAIKDPGAAGAEGYVNPYNHTRPATLSYVERRTLAMQHRILALLGTRPSGQTTGQNFGQRANPSHGAAGRAVEDQWGERFDPMDLADGDAGSHLRAAEALEHGYTAEYPDLFVAMEPELSDQACDLVHEILTMFRVLQFAWSQLAPDEQQAIERSERYAQDMLSFRGFDANDPVESRLLGYARYLLSKGLYVDLRETFAAHDDGNSHARQLGLYQRLLAAYRPLWRAKQDEAVRGFGLGRGALTLTAEELHGLARASMLPRTRLATNPPAGDGGSAVS</sequence>
<evidence type="ECO:0000256" key="1">
    <source>
        <dbReference type="SAM" id="MobiDB-lite"/>
    </source>
</evidence>
<dbReference type="InterPro" id="IPR023146">
    <property type="entry name" value="YfbU_alpha-helical_sf"/>
</dbReference>
<proteinExistence type="predicted"/>
<dbReference type="Gene3D" id="1.10.3190.10">
    <property type="entry name" value="yfbu gene product, domain 2"/>
    <property type="match status" value="1"/>
</dbReference>
<dbReference type="Proteomes" id="UP000321234">
    <property type="component" value="Unassembled WGS sequence"/>
</dbReference>
<name>A0A5C8Z686_9ACTN</name>